<keyword evidence="6 8" id="KW-1133">Transmembrane helix</keyword>
<dbReference type="InterPro" id="IPR006702">
    <property type="entry name" value="CASP_dom"/>
</dbReference>
<comment type="subunit">
    <text evidence="3 8">Homodimer and heterodimers.</text>
</comment>
<keyword evidence="11" id="KW-1185">Reference proteome</keyword>
<evidence type="ECO:0000256" key="7">
    <source>
        <dbReference type="ARBA" id="ARBA00023136"/>
    </source>
</evidence>
<keyword evidence="7 8" id="KW-0472">Membrane</keyword>
<keyword evidence="5 8" id="KW-0812">Transmembrane</keyword>
<dbReference type="InterPro" id="IPR006459">
    <property type="entry name" value="CASP/CASPL"/>
</dbReference>
<evidence type="ECO:0000256" key="5">
    <source>
        <dbReference type="ARBA" id="ARBA00022692"/>
    </source>
</evidence>
<protein>
    <recommendedName>
        <fullName evidence="8">CASP-like protein</fullName>
    </recommendedName>
</protein>
<evidence type="ECO:0000256" key="2">
    <source>
        <dbReference type="ARBA" id="ARBA00007651"/>
    </source>
</evidence>
<gene>
    <name evidence="10" type="ORF">M0R45_023791</name>
</gene>
<feature type="transmembrane region" description="Helical" evidence="8">
    <location>
        <begin position="68"/>
        <end position="90"/>
    </location>
</feature>
<evidence type="ECO:0000256" key="1">
    <source>
        <dbReference type="ARBA" id="ARBA00004651"/>
    </source>
</evidence>
<dbReference type="PANTHER" id="PTHR36488:SF8">
    <property type="entry name" value="CASP-LIKE PROTEIN 1U1"/>
    <property type="match status" value="1"/>
</dbReference>
<comment type="subcellular location">
    <subcellularLocation>
        <location evidence="1 8">Cell membrane</location>
        <topology evidence="1 8">Multi-pass membrane protein</topology>
    </subcellularLocation>
</comment>
<dbReference type="InterPro" id="IPR044173">
    <property type="entry name" value="CASPL"/>
</dbReference>
<comment type="caution">
    <text evidence="10">The sequence shown here is derived from an EMBL/GenBank/DDBJ whole genome shotgun (WGS) entry which is preliminary data.</text>
</comment>
<accession>A0AAW1WNT1</accession>
<feature type="transmembrane region" description="Helical" evidence="8">
    <location>
        <begin position="156"/>
        <end position="174"/>
    </location>
</feature>
<feature type="transmembrane region" description="Helical" evidence="8">
    <location>
        <begin position="102"/>
        <end position="127"/>
    </location>
</feature>
<evidence type="ECO:0000256" key="8">
    <source>
        <dbReference type="RuleBase" id="RU361233"/>
    </source>
</evidence>
<comment type="similarity">
    <text evidence="2 8">Belongs to the Casparian strip membrane proteins (CASP) family.</text>
</comment>
<dbReference type="Proteomes" id="UP001457282">
    <property type="component" value="Unassembled WGS sequence"/>
</dbReference>
<feature type="transmembrane region" description="Helical" evidence="8">
    <location>
        <begin position="25"/>
        <end position="43"/>
    </location>
</feature>
<evidence type="ECO:0000313" key="11">
    <source>
        <dbReference type="Proteomes" id="UP001457282"/>
    </source>
</evidence>
<evidence type="ECO:0000259" key="9">
    <source>
        <dbReference type="Pfam" id="PF04535"/>
    </source>
</evidence>
<feature type="domain" description="Casparian strip membrane protein" evidence="9">
    <location>
        <begin position="22"/>
        <end position="164"/>
    </location>
</feature>
<dbReference type="Pfam" id="PF04535">
    <property type="entry name" value="CASP_dom"/>
    <property type="match status" value="1"/>
</dbReference>
<sequence length="181" mass="19838">MATVEVKLQPNPPVKTQKLFLGAQICLRAFVMAATLAATWIMVTSKQSTVIVGIAFDARYSYSSAFKFLAFANAVVSACCLVSLVLVFLLHLQGSNPNHYFFLFLHDLFMMCLVLAGCSAATAIGFVGQYGNSHTGWTPICDHFGKFCHRVSKSVILSYLSLIFLLILTISSAIKCRQIQV</sequence>
<evidence type="ECO:0000256" key="4">
    <source>
        <dbReference type="ARBA" id="ARBA00022475"/>
    </source>
</evidence>
<dbReference type="NCBIfam" id="TIGR01569">
    <property type="entry name" value="A_tha_TIGR01569"/>
    <property type="match status" value="1"/>
</dbReference>
<dbReference type="EMBL" id="JBEDUW010000005">
    <property type="protein sequence ID" value="KAK9926570.1"/>
    <property type="molecule type" value="Genomic_DNA"/>
</dbReference>
<name>A0AAW1WNT1_RUBAR</name>
<evidence type="ECO:0000256" key="6">
    <source>
        <dbReference type="ARBA" id="ARBA00022989"/>
    </source>
</evidence>
<proteinExistence type="inferred from homology"/>
<organism evidence="10 11">
    <name type="scientific">Rubus argutus</name>
    <name type="common">Southern blackberry</name>
    <dbReference type="NCBI Taxonomy" id="59490"/>
    <lineage>
        <taxon>Eukaryota</taxon>
        <taxon>Viridiplantae</taxon>
        <taxon>Streptophyta</taxon>
        <taxon>Embryophyta</taxon>
        <taxon>Tracheophyta</taxon>
        <taxon>Spermatophyta</taxon>
        <taxon>Magnoliopsida</taxon>
        <taxon>eudicotyledons</taxon>
        <taxon>Gunneridae</taxon>
        <taxon>Pentapetalae</taxon>
        <taxon>rosids</taxon>
        <taxon>fabids</taxon>
        <taxon>Rosales</taxon>
        <taxon>Rosaceae</taxon>
        <taxon>Rosoideae</taxon>
        <taxon>Rosoideae incertae sedis</taxon>
        <taxon>Rubus</taxon>
    </lineage>
</organism>
<reference evidence="10 11" key="1">
    <citation type="journal article" date="2023" name="G3 (Bethesda)">
        <title>A chromosome-length genome assembly and annotation of blackberry (Rubus argutus, cv. 'Hillquist').</title>
        <authorList>
            <person name="Bruna T."/>
            <person name="Aryal R."/>
            <person name="Dudchenko O."/>
            <person name="Sargent D.J."/>
            <person name="Mead D."/>
            <person name="Buti M."/>
            <person name="Cavallini A."/>
            <person name="Hytonen T."/>
            <person name="Andres J."/>
            <person name="Pham M."/>
            <person name="Weisz D."/>
            <person name="Mascagni F."/>
            <person name="Usai G."/>
            <person name="Natali L."/>
            <person name="Bassil N."/>
            <person name="Fernandez G.E."/>
            <person name="Lomsadze A."/>
            <person name="Armour M."/>
            <person name="Olukolu B."/>
            <person name="Poorten T."/>
            <person name="Britton C."/>
            <person name="Davik J."/>
            <person name="Ashrafi H."/>
            <person name="Aiden E.L."/>
            <person name="Borodovsky M."/>
            <person name="Worthington M."/>
        </authorList>
    </citation>
    <scope>NUCLEOTIDE SEQUENCE [LARGE SCALE GENOMIC DNA]</scope>
    <source>
        <strain evidence="10">PI 553951</strain>
    </source>
</reference>
<dbReference type="AlphaFoldDB" id="A0AAW1WNT1"/>
<evidence type="ECO:0000256" key="3">
    <source>
        <dbReference type="ARBA" id="ARBA00011489"/>
    </source>
</evidence>
<dbReference type="GO" id="GO:0005886">
    <property type="term" value="C:plasma membrane"/>
    <property type="evidence" value="ECO:0007669"/>
    <property type="project" value="UniProtKB-SubCell"/>
</dbReference>
<evidence type="ECO:0000313" key="10">
    <source>
        <dbReference type="EMBL" id="KAK9926570.1"/>
    </source>
</evidence>
<dbReference type="PANTHER" id="PTHR36488">
    <property type="entry name" value="CASP-LIKE PROTEIN 1U1"/>
    <property type="match status" value="1"/>
</dbReference>
<keyword evidence="4 8" id="KW-1003">Cell membrane</keyword>